<evidence type="ECO:0000256" key="2">
    <source>
        <dbReference type="ARBA" id="ARBA00004687"/>
    </source>
</evidence>
<sequence>MAEIKGSEISETAQTDGVPAAAAAAEEEKEQAVEKSDFDPKTMRKTKPGLKRLFLTISLLFSFLLGFPLLWKSVEIYRSSLPFDEIDSLSKQLESKPLLFPFHFQVVFLDFHPVSSSSSSANLNPGVLQRSILAKISDLTSKKPQCGTLDRNFTLSVTVDAHTSGCTQSSGDDLRSCIYECGVIRAVDYDFDDDEAVDDALESALGGQCLDSGRKVYSVVVVKGFDAVEAVRAVVGKYRHAWFVVGKGSLVTEALLDRVAEVFVKVFVNGGREEGLLHGEFMPVGADGRIVLSFNLLNANPQDWIYDWNFQSVDETLLAPMIEALRPIASISVESQVLYHTPKSSFSFWDEKLGSYIFSIKDLPFFVNSNEWHLDTSTAAGGRSKILHFVVYIPSAKECPLLLQLPDGEISMTNGFISPMWGGVMVWNPKACLMDSNNKLPERHVMSPQDLQKIFEVFLGQFRQLFGLKSDITYDGKSGTCNFLASETGFTEWELDVLARQHTCFNLHSSATTLGSLSRLVQSLPRMIIMDKIGKQVKFSLEAAKSAQSNASLGVYDASAVSSRRARSLAEDAFFHPSIMSVSYYSFEHCFAVYSPFFLPVSMHVILAALREYRRYKTEKSKYLLWKAKAKVGS</sequence>
<evidence type="ECO:0000256" key="1">
    <source>
        <dbReference type="ARBA" id="ARBA00004477"/>
    </source>
</evidence>
<keyword evidence="8 11" id="KW-0472">Membrane</keyword>
<dbReference type="UniPathway" id="UPA00196"/>
<keyword evidence="4" id="KW-0337">GPI-anchor biosynthesis</keyword>
<dbReference type="GO" id="GO:0042765">
    <property type="term" value="C:GPI-anchor transamidase complex"/>
    <property type="evidence" value="ECO:0007669"/>
    <property type="project" value="InterPro"/>
</dbReference>
<organism evidence="12">
    <name type="scientific">Rhizophora mucronata</name>
    <name type="common">Asiatic mangrove</name>
    <dbReference type="NCBI Taxonomy" id="61149"/>
    <lineage>
        <taxon>Eukaryota</taxon>
        <taxon>Viridiplantae</taxon>
        <taxon>Streptophyta</taxon>
        <taxon>Embryophyta</taxon>
        <taxon>Tracheophyta</taxon>
        <taxon>Spermatophyta</taxon>
        <taxon>Magnoliopsida</taxon>
        <taxon>eudicotyledons</taxon>
        <taxon>Gunneridae</taxon>
        <taxon>Pentapetalae</taxon>
        <taxon>rosids</taxon>
        <taxon>fabids</taxon>
        <taxon>Malpighiales</taxon>
        <taxon>Rhizophoraceae</taxon>
        <taxon>Rhizophora</taxon>
    </lineage>
</organism>
<evidence type="ECO:0000256" key="7">
    <source>
        <dbReference type="ARBA" id="ARBA00022989"/>
    </source>
</evidence>
<dbReference type="GO" id="GO:0006506">
    <property type="term" value="P:GPI anchor biosynthetic process"/>
    <property type="evidence" value="ECO:0007669"/>
    <property type="project" value="UniProtKB-UniPathway"/>
</dbReference>
<dbReference type="PANTHER" id="PTHR21072">
    <property type="entry name" value="GPI TRANSAMIDASE COMPONENT PIG-S"/>
    <property type="match status" value="1"/>
</dbReference>
<evidence type="ECO:0000256" key="3">
    <source>
        <dbReference type="ARBA" id="ARBA00005316"/>
    </source>
</evidence>
<reference evidence="12" key="1">
    <citation type="submission" date="2018-02" db="EMBL/GenBank/DDBJ databases">
        <title>Rhizophora mucronata_Transcriptome.</title>
        <authorList>
            <person name="Meera S.P."/>
            <person name="Sreeshan A."/>
            <person name="Augustine A."/>
        </authorList>
    </citation>
    <scope>NUCLEOTIDE SEQUENCE</scope>
    <source>
        <tissue evidence="12">Leaf</tissue>
    </source>
</reference>
<feature type="region of interest" description="Disordered" evidence="10">
    <location>
        <begin position="1"/>
        <end position="41"/>
    </location>
</feature>
<keyword evidence="6" id="KW-0256">Endoplasmic reticulum</keyword>
<proteinExistence type="inferred from homology"/>
<comment type="subcellular location">
    <subcellularLocation>
        <location evidence="1">Endoplasmic reticulum membrane</location>
        <topology evidence="1">Multi-pass membrane protein</topology>
    </subcellularLocation>
</comment>
<dbReference type="InterPro" id="IPR019540">
    <property type="entry name" value="PtdIno-glycan_biosynth_class_S"/>
</dbReference>
<dbReference type="GO" id="GO:0016255">
    <property type="term" value="P:attachment of GPI anchor to protein"/>
    <property type="evidence" value="ECO:0007669"/>
    <property type="project" value="InterPro"/>
</dbReference>
<evidence type="ECO:0000256" key="10">
    <source>
        <dbReference type="SAM" id="MobiDB-lite"/>
    </source>
</evidence>
<comment type="similarity">
    <text evidence="3">Belongs to the PIGS family.</text>
</comment>
<keyword evidence="9" id="KW-0325">Glycoprotein</keyword>
<feature type="transmembrane region" description="Helical" evidence="11">
    <location>
        <begin position="53"/>
        <end position="71"/>
    </location>
</feature>
<dbReference type="AlphaFoldDB" id="A0A2P2KZW0"/>
<name>A0A2P2KZW0_RHIMU</name>
<accession>A0A2P2KZW0</accession>
<keyword evidence="5 11" id="KW-0812">Transmembrane</keyword>
<evidence type="ECO:0000256" key="8">
    <source>
        <dbReference type="ARBA" id="ARBA00023136"/>
    </source>
</evidence>
<evidence type="ECO:0000256" key="11">
    <source>
        <dbReference type="SAM" id="Phobius"/>
    </source>
</evidence>
<dbReference type="Pfam" id="PF10510">
    <property type="entry name" value="PIG-S"/>
    <property type="match status" value="1"/>
</dbReference>
<comment type="pathway">
    <text evidence="2">Glycolipid biosynthesis; glycosylphosphatidylinositol-anchor biosynthesis.</text>
</comment>
<dbReference type="PANTHER" id="PTHR21072:SF13">
    <property type="entry name" value="GPI TRANSAMIDASE COMPONENT PIG-S"/>
    <property type="match status" value="1"/>
</dbReference>
<evidence type="ECO:0000256" key="9">
    <source>
        <dbReference type="ARBA" id="ARBA00023180"/>
    </source>
</evidence>
<keyword evidence="7 11" id="KW-1133">Transmembrane helix</keyword>
<evidence type="ECO:0000256" key="4">
    <source>
        <dbReference type="ARBA" id="ARBA00022502"/>
    </source>
</evidence>
<protein>
    <submittedName>
        <fullName evidence="12">Uncharacterized protein MANES_13G047900</fullName>
    </submittedName>
</protein>
<evidence type="ECO:0000256" key="5">
    <source>
        <dbReference type="ARBA" id="ARBA00022692"/>
    </source>
</evidence>
<feature type="compositionally biased region" description="Basic and acidic residues" evidence="10">
    <location>
        <begin position="30"/>
        <end position="41"/>
    </location>
</feature>
<evidence type="ECO:0000256" key="6">
    <source>
        <dbReference type="ARBA" id="ARBA00022824"/>
    </source>
</evidence>
<evidence type="ECO:0000313" key="12">
    <source>
        <dbReference type="EMBL" id="MBX11226.1"/>
    </source>
</evidence>
<dbReference type="EMBL" id="GGEC01030742">
    <property type="protein sequence ID" value="MBX11226.1"/>
    <property type="molecule type" value="Transcribed_RNA"/>
</dbReference>